<protein>
    <submittedName>
        <fullName evidence="1">HK97 gp10 family phage protein</fullName>
    </submittedName>
</protein>
<proteinExistence type="predicted"/>
<dbReference type="Proteomes" id="UP000469708">
    <property type="component" value="Unassembled WGS sequence"/>
</dbReference>
<dbReference type="AlphaFoldDB" id="A0A8T6PS32"/>
<dbReference type="RefSeq" id="WP_045336300.1">
    <property type="nucleotide sequence ID" value="NZ_JAQMVE010000001.1"/>
</dbReference>
<dbReference type="EMBL" id="JAAGYI010000018">
    <property type="protein sequence ID" value="NEM86361.1"/>
    <property type="molecule type" value="Genomic_DNA"/>
</dbReference>
<name>A0A8T6PS32_ECOLX</name>
<comment type="caution">
    <text evidence="1">The sequence shown here is derived from an EMBL/GenBank/DDBJ whole genome shotgun (WGS) entry which is preliminary data.</text>
</comment>
<evidence type="ECO:0000313" key="1">
    <source>
        <dbReference type="EMBL" id="NEM86361.1"/>
    </source>
</evidence>
<organism evidence="1 2">
    <name type="scientific">Escherichia coli</name>
    <dbReference type="NCBI Taxonomy" id="562"/>
    <lineage>
        <taxon>Bacteria</taxon>
        <taxon>Pseudomonadati</taxon>
        <taxon>Pseudomonadota</taxon>
        <taxon>Gammaproteobacteria</taxon>
        <taxon>Enterobacterales</taxon>
        <taxon>Enterobacteriaceae</taxon>
        <taxon>Escherichia</taxon>
    </lineage>
</organism>
<evidence type="ECO:0000313" key="2">
    <source>
        <dbReference type="Proteomes" id="UP000469708"/>
    </source>
</evidence>
<gene>
    <name evidence="1" type="ORF">G3V95_12735</name>
</gene>
<reference evidence="1 2" key="1">
    <citation type="submission" date="2020-02" db="EMBL/GenBank/DDBJ databases">
        <authorList>
            <person name="Subbiah M."/>
            <person name="Call D."/>
        </authorList>
    </citation>
    <scope>NUCLEOTIDE SEQUENCE [LARGE SCALE GENOMIC DNA]</scope>
    <source>
        <strain evidence="1 2">8375wC2</strain>
    </source>
</reference>
<accession>A0A8T6PS32</accession>
<sequence length="122" mass="13624">MGIKVRGTARVERNIDRILNDIQGRKVIRALQSAMILGAARAALYTPIDTSALLNSQFREIVTDGAVITGRVGYSTNYAVYVHDPANPQRFRRSTAKKEFLTLGFEEERSAIDDVVRKELSL</sequence>